<evidence type="ECO:0000313" key="3">
    <source>
        <dbReference type="Proteomes" id="UP001214530"/>
    </source>
</evidence>
<dbReference type="InterPro" id="IPR015919">
    <property type="entry name" value="Cadherin-like_sf"/>
</dbReference>
<dbReference type="InterPro" id="IPR041286">
    <property type="entry name" value="MBG_2"/>
</dbReference>
<dbReference type="InterPro" id="IPR026341">
    <property type="entry name" value="T9SS_type_B"/>
</dbReference>
<dbReference type="Gene3D" id="2.60.40.60">
    <property type="entry name" value="Cadherins"/>
    <property type="match status" value="2"/>
</dbReference>
<feature type="domain" description="Cadherin" evidence="1">
    <location>
        <begin position="120"/>
        <end position="219"/>
    </location>
</feature>
<proteinExistence type="predicted"/>
<dbReference type="GO" id="GO:0016020">
    <property type="term" value="C:membrane"/>
    <property type="evidence" value="ECO:0007669"/>
    <property type="project" value="InterPro"/>
</dbReference>
<reference evidence="2" key="1">
    <citation type="submission" date="2023-03" db="EMBL/GenBank/DDBJ databases">
        <title>Andean soil-derived lignocellulolytic bacterial consortium as a source of novel taxa and putative plastic-active enzymes.</title>
        <authorList>
            <person name="Diaz-Garcia L."/>
            <person name="Chuvochina M."/>
            <person name="Feuerriegel G."/>
            <person name="Bunk B."/>
            <person name="Sproer C."/>
            <person name="Streit W.R."/>
            <person name="Rodriguez L.M."/>
            <person name="Overmann J."/>
            <person name="Jimenez D.J."/>
        </authorList>
    </citation>
    <scope>NUCLEOTIDE SEQUENCE</scope>
    <source>
        <strain evidence="2">MAG 3858</strain>
    </source>
</reference>
<dbReference type="SMART" id="SM00112">
    <property type="entry name" value="CA"/>
    <property type="match status" value="1"/>
</dbReference>
<protein>
    <submittedName>
        <fullName evidence="2">MBG domain-containing protein</fullName>
    </submittedName>
</protein>
<evidence type="ECO:0000259" key="1">
    <source>
        <dbReference type="PROSITE" id="PS50268"/>
    </source>
</evidence>
<dbReference type="GO" id="GO:0007156">
    <property type="term" value="P:homophilic cell adhesion via plasma membrane adhesion molecules"/>
    <property type="evidence" value="ECO:0007669"/>
    <property type="project" value="InterPro"/>
</dbReference>
<dbReference type="EMBL" id="CP119313">
    <property type="protein sequence ID" value="WEK19646.1"/>
    <property type="molecule type" value="Genomic_DNA"/>
</dbReference>
<dbReference type="GO" id="GO:0005509">
    <property type="term" value="F:calcium ion binding"/>
    <property type="evidence" value="ECO:0007669"/>
    <property type="project" value="InterPro"/>
</dbReference>
<dbReference type="Gene3D" id="3.30.160.710">
    <property type="match status" value="7"/>
</dbReference>
<sequence>MNGYLYRCVATGTTAPAATSNTVTLTITTPVAIASPASPTINSGTTTSIALTSTPTGATFAWIAATVSGTVNGASANSGTSIAQTLTGSGVVNYTVTPTLNGCTGSPITVTVKINAIPTDITLSSNTINSGVPANSVVGNLSTTDADVSDTFTYSLIAGTGSIDNASFIITGNQLKILAIPNYSTKSSYSVRIRTTDSNGATFDKAFTIGVNDITPPTVVSLNRNSSTPTNATVISYTLTFSKNVTGVDITDFTIISTGSSSGFISSISGTGNSYQITIQGVSGNGTIGLNLNNSGTGIMDTSSNPLTGGFTGQEYTIEQVVPTITSTGTLTALTTAYGTASNSTSFTVAASNMTSGVLVTAPTGFEVSIDNVNFGNSVTLGTSGSISGTIYARLKSSSNADNYFGNIQLASPGATTLNVAIPLSNVNTAPLTIRADNQTKVYGASMPTLTASYNGFVNGDTQASLITQPILTTTATSASSVAGSPYTIIASGAVSSNYTISYIPGNLSITAAPLTITADNQTKVYGAAVPILTASYSAFVNGDTQASLITQPILTTTATSASSVAGSPYTITASGAVSSNYAISYIPGNLSITAAPLTIRADNQTKVYGASMPTLTASYNGFANGDTRASLITQPTLSTTATAASPVAGSPYLIIASGAASNNYTISYVPGALSVTAAPLTIKADNQTKVYGANVPTLTASYSGFINGDTQASLITQPILTTTATSASSVAASPYTITANGAVSSNYTISYAPGVLSVTAAPLTITVDNQTKEYGAAVPTLTASYSAFVNGDTQASLTTQPILTTTATSASSVAGSPYTITASGAVSSNYAISYAPGALSVTAAPLTIKADNQTKVYGAAVPTLTASYSGFVNGDTQASLTTQPTLSTTATIVSSVASSPYTITASGAVSSNYTISYAPGALSVTAAPLTITADNQEKFVGAANPTLTPSYSGFALGETSAVVSTKPVLTTTATTSSPIGNYPIKAAGAIAANYTISYVEGVLKIKPGAPTSITLAAIPLFENRPIGTNAGTLSSTSDDPSATFTYTIVAGAGDTDNALFTISNDKVNTNAILDYETKAIYSIRVRSTTQYGQSLEKVFTIAVIDVNEAPTLATINNQNICYTTATQSIALTGISAGPETWQTTMLSVSSNNAGLFESLTVTGTGATGIVNYKAKTGTSGTASVTVTVKDNGGTANGGIDTYSRTFVITINALPVVSINSEKGAQISKGEKALLSATGGATYQWTPNNSIQNGQSTATIEVRPKETTTYTVTVTNASGCTETKSFTLTVLHDLVKIKANNILSPNGDGYNDKWVIDNIDMYPNNEVKIFDKSGRFIYGKKGYDNSWDATLNGLPLAEGTYYYIIDFGTDRRIFKGYITVTRSEQTR</sequence>
<dbReference type="InterPro" id="IPR002126">
    <property type="entry name" value="Cadherin-like_dom"/>
</dbReference>
<name>A0AAJ5W9K2_9SPHI</name>
<evidence type="ECO:0000313" key="2">
    <source>
        <dbReference type="EMBL" id="WEK19646.1"/>
    </source>
</evidence>
<dbReference type="SUPFAM" id="SSF49313">
    <property type="entry name" value="Cadherin-like"/>
    <property type="match status" value="2"/>
</dbReference>
<dbReference type="Pfam" id="PF18676">
    <property type="entry name" value="MBG_2"/>
    <property type="match status" value="7"/>
</dbReference>
<organism evidence="2 3">
    <name type="scientific">Candidatus Pedobacter colombiensis</name>
    <dbReference type="NCBI Taxonomy" id="3121371"/>
    <lineage>
        <taxon>Bacteria</taxon>
        <taxon>Pseudomonadati</taxon>
        <taxon>Bacteroidota</taxon>
        <taxon>Sphingobacteriia</taxon>
        <taxon>Sphingobacteriales</taxon>
        <taxon>Sphingobacteriaceae</taxon>
        <taxon>Pedobacter</taxon>
    </lineage>
</organism>
<feature type="domain" description="Cadherin" evidence="1">
    <location>
        <begin position="1023"/>
        <end position="1113"/>
    </location>
</feature>
<gene>
    <name evidence="2" type="ORF">P0Y49_00560</name>
</gene>
<dbReference type="Proteomes" id="UP001214530">
    <property type="component" value="Chromosome"/>
</dbReference>
<dbReference type="NCBIfam" id="TIGR04131">
    <property type="entry name" value="Bac_Flav_CTERM"/>
    <property type="match status" value="1"/>
</dbReference>
<dbReference type="PROSITE" id="PS50268">
    <property type="entry name" value="CADHERIN_2"/>
    <property type="match status" value="2"/>
</dbReference>
<dbReference type="Pfam" id="PF13585">
    <property type="entry name" value="CHU_C"/>
    <property type="match status" value="1"/>
</dbReference>
<accession>A0AAJ5W9K2</accession>